<evidence type="ECO:0000256" key="5">
    <source>
        <dbReference type="SAM" id="MobiDB-lite"/>
    </source>
</evidence>
<dbReference type="GO" id="GO:0071555">
    <property type="term" value="P:cell wall organization"/>
    <property type="evidence" value="ECO:0007669"/>
    <property type="project" value="UniProtKB-KW"/>
</dbReference>
<dbReference type="AlphaFoldDB" id="A0A0W8CK79"/>
<organism evidence="6 7">
    <name type="scientific">Phytophthora nicotianae</name>
    <name type="common">Potato buckeye rot agent</name>
    <name type="synonym">Phytophthora parasitica</name>
    <dbReference type="NCBI Taxonomy" id="4792"/>
    <lineage>
        <taxon>Eukaryota</taxon>
        <taxon>Sar</taxon>
        <taxon>Stramenopiles</taxon>
        <taxon>Oomycota</taxon>
        <taxon>Peronosporomycetes</taxon>
        <taxon>Peronosporales</taxon>
        <taxon>Peronosporaceae</taxon>
        <taxon>Phytophthora</taxon>
    </lineage>
</organism>
<keyword evidence="2" id="KW-0472">Membrane</keyword>
<dbReference type="GO" id="GO:0005789">
    <property type="term" value="C:endoplasmic reticulum membrane"/>
    <property type="evidence" value="ECO:0007669"/>
    <property type="project" value="TreeGrafter"/>
</dbReference>
<dbReference type="SUPFAM" id="SSF49899">
    <property type="entry name" value="Concanavalin A-like lectins/glucanases"/>
    <property type="match status" value="1"/>
</dbReference>
<evidence type="ECO:0000313" key="7">
    <source>
        <dbReference type="Proteomes" id="UP000054636"/>
    </source>
</evidence>
<evidence type="ECO:0000313" key="6">
    <source>
        <dbReference type="EMBL" id="KUF84567.1"/>
    </source>
</evidence>
<evidence type="ECO:0000256" key="3">
    <source>
        <dbReference type="ARBA" id="ARBA00023180"/>
    </source>
</evidence>
<dbReference type="InterPro" id="IPR013320">
    <property type="entry name" value="ConA-like_dom_sf"/>
</dbReference>
<evidence type="ECO:0008006" key="8">
    <source>
        <dbReference type="Google" id="ProtNLM"/>
    </source>
</evidence>
<dbReference type="GO" id="GO:0005886">
    <property type="term" value="C:plasma membrane"/>
    <property type="evidence" value="ECO:0007669"/>
    <property type="project" value="TreeGrafter"/>
</dbReference>
<reference evidence="6 7" key="1">
    <citation type="submission" date="2015-11" db="EMBL/GenBank/DDBJ databases">
        <title>Genomes and virulence difference between two physiological races of Phytophthora nicotianae.</title>
        <authorList>
            <person name="Liu H."/>
            <person name="Ma X."/>
            <person name="Yu H."/>
            <person name="Fang D."/>
            <person name="Li Y."/>
            <person name="Wang X."/>
            <person name="Wang W."/>
            <person name="Dong Y."/>
            <person name="Xiao B."/>
        </authorList>
    </citation>
    <scope>NUCLEOTIDE SEQUENCE [LARGE SCALE GENOMIC DNA]</scope>
    <source>
        <strain evidence="7">race 1</strain>
    </source>
</reference>
<evidence type="ECO:0000256" key="4">
    <source>
        <dbReference type="ARBA" id="ARBA00023316"/>
    </source>
</evidence>
<keyword evidence="3" id="KW-0325">Glycoprotein</keyword>
<comment type="subcellular location">
    <subcellularLocation>
        <location evidence="1">Membrane</location>
    </subcellularLocation>
</comment>
<proteinExistence type="predicted"/>
<protein>
    <recommendedName>
        <fullName evidence="8">Beta-glucan synthesis-associated protein SKN1</fullName>
    </recommendedName>
</protein>
<dbReference type="GO" id="GO:0015926">
    <property type="term" value="F:glucosidase activity"/>
    <property type="evidence" value="ECO:0007669"/>
    <property type="project" value="TreeGrafter"/>
</dbReference>
<comment type="caution">
    <text evidence="6">The sequence shown here is derived from an EMBL/GenBank/DDBJ whole genome shotgun (WGS) entry which is preliminary data.</text>
</comment>
<dbReference type="PANTHER" id="PTHR31361:SF1">
    <property type="entry name" value="BETA-GLUCAN SYNTHESIS-ASSOCIATED PROTEIN KRE6-RELATED"/>
    <property type="match status" value="1"/>
</dbReference>
<evidence type="ECO:0000256" key="2">
    <source>
        <dbReference type="ARBA" id="ARBA00023136"/>
    </source>
</evidence>
<gene>
    <name evidence="6" type="ORF">AM588_10000722</name>
</gene>
<dbReference type="Pfam" id="PF03935">
    <property type="entry name" value="SKN1_KRE6_Sbg1"/>
    <property type="match status" value="1"/>
</dbReference>
<feature type="compositionally biased region" description="Low complexity" evidence="5">
    <location>
        <begin position="475"/>
        <end position="484"/>
    </location>
</feature>
<dbReference type="EMBL" id="LNFP01001945">
    <property type="protein sequence ID" value="KUF84567.1"/>
    <property type="molecule type" value="Genomic_DNA"/>
</dbReference>
<dbReference type="Gene3D" id="2.60.120.200">
    <property type="match status" value="1"/>
</dbReference>
<keyword evidence="4" id="KW-0961">Cell wall biogenesis/degradation</keyword>
<name>A0A0W8CK79_PHYNI</name>
<dbReference type="InterPro" id="IPR005629">
    <property type="entry name" value="Skn1/Kre6/Sbg1"/>
</dbReference>
<feature type="region of interest" description="Disordered" evidence="5">
    <location>
        <begin position="466"/>
        <end position="487"/>
    </location>
</feature>
<sequence>MWVDPETPHERYTWKTSRGHTWDLVMSDEFNTPGRSFRPGDDHLWTSIEKPDGVNDAMEIYAHNKTTTACDKASSVCSFQIELEDAVIQLQVWNSYLQTPGFENFYRGGMVQSWNKFCIQGGMIEVRAQLPGALTETSGNPDILLDSSARARSLRYYPTWPGIWMMGNLGRAIFSGSTNRMWPFSYDACDPDTLTPTNQRISACDADPGSGMNPHQGRGAPEIDIVEGGGTTISSSIQVGPGMPPDFRVIPPAGENKLCIYSSSCETLGANIPGIPESVYLGTRGHQSWYQNMRYAANNFCQRNISEVQSYTKVEAALTVGIEDNMCSVTTCPASLDINSDLDYMNAEDHLDEYEDEENKLVEVHGKAFCRTDADCTVQTAHSRRRNSTQTFSDRRSTVVLTGRCVNKRCECSSKSWAGPRCIVPTKSSAVSFGPPAYWQHALDHCFSCLGLLRVLRLFCSKENQGGHQNGGAKSSSNSDSSMSLCDASRANISKVLGRRSK</sequence>
<evidence type="ECO:0000256" key="1">
    <source>
        <dbReference type="ARBA" id="ARBA00004370"/>
    </source>
</evidence>
<accession>A0A0W8CK79</accession>
<dbReference type="GO" id="GO:0006078">
    <property type="term" value="P:(1-&gt;6)-beta-D-glucan biosynthetic process"/>
    <property type="evidence" value="ECO:0007669"/>
    <property type="project" value="TreeGrafter"/>
</dbReference>
<dbReference type="PANTHER" id="PTHR31361">
    <property type="entry name" value="BETA-GLUCAN SYNTHESIS-ASSOCIATED PROTEIN KRE6-RELATED"/>
    <property type="match status" value="1"/>
</dbReference>
<dbReference type="Proteomes" id="UP000054636">
    <property type="component" value="Unassembled WGS sequence"/>
</dbReference>